<dbReference type="Pfam" id="PF00328">
    <property type="entry name" value="His_Phos_2"/>
    <property type="match status" value="1"/>
</dbReference>
<evidence type="ECO:0000313" key="4">
    <source>
        <dbReference type="Proteomes" id="UP001470230"/>
    </source>
</evidence>
<dbReference type="InterPro" id="IPR050645">
    <property type="entry name" value="Histidine_acid_phosphatase"/>
</dbReference>
<reference evidence="3 4" key="1">
    <citation type="submission" date="2024-04" db="EMBL/GenBank/DDBJ databases">
        <title>Tritrichomonas musculus Genome.</title>
        <authorList>
            <person name="Alves-Ferreira E."/>
            <person name="Grigg M."/>
            <person name="Lorenzi H."/>
            <person name="Galac M."/>
        </authorList>
    </citation>
    <scope>NUCLEOTIDE SEQUENCE [LARGE SCALE GENOMIC DNA]</scope>
    <source>
        <strain evidence="3 4">EAF2021</strain>
    </source>
</reference>
<dbReference type="SUPFAM" id="SSF53254">
    <property type="entry name" value="Phosphoglycerate mutase-like"/>
    <property type="match status" value="1"/>
</dbReference>
<evidence type="ECO:0000256" key="1">
    <source>
        <dbReference type="ARBA" id="ARBA00005375"/>
    </source>
</evidence>
<dbReference type="PANTHER" id="PTHR11567:SF110">
    <property type="entry name" value="2-PHOSPHOXYLOSE PHOSPHATASE 1"/>
    <property type="match status" value="1"/>
</dbReference>
<protein>
    <recommendedName>
        <fullName evidence="5">Histidine acid phosphatase family protein</fullName>
    </recommendedName>
</protein>
<keyword evidence="4" id="KW-1185">Reference proteome</keyword>
<name>A0ABR2H6Y4_9EUKA</name>
<keyword evidence="2" id="KW-0378">Hydrolase</keyword>
<dbReference type="EMBL" id="JAPFFF010000040">
    <property type="protein sequence ID" value="KAK8841916.1"/>
    <property type="molecule type" value="Genomic_DNA"/>
</dbReference>
<comment type="similarity">
    <text evidence="1">Belongs to the histidine acid phosphatase family.</text>
</comment>
<evidence type="ECO:0008006" key="5">
    <source>
        <dbReference type="Google" id="ProtNLM"/>
    </source>
</evidence>
<dbReference type="InterPro" id="IPR029033">
    <property type="entry name" value="His_PPase_superfam"/>
</dbReference>
<accession>A0ABR2H6Y4</accession>
<dbReference type="InterPro" id="IPR000560">
    <property type="entry name" value="His_Pase_clade-2"/>
</dbReference>
<organism evidence="3 4">
    <name type="scientific">Tritrichomonas musculus</name>
    <dbReference type="NCBI Taxonomy" id="1915356"/>
    <lineage>
        <taxon>Eukaryota</taxon>
        <taxon>Metamonada</taxon>
        <taxon>Parabasalia</taxon>
        <taxon>Tritrichomonadida</taxon>
        <taxon>Tritrichomonadidae</taxon>
        <taxon>Tritrichomonas</taxon>
    </lineage>
</organism>
<evidence type="ECO:0000256" key="2">
    <source>
        <dbReference type="ARBA" id="ARBA00022801"/>
    </source>
</evidence>
<proteinExistence type="inferred from homology"/>
<evidence type="ECO:0000313" key="3">
    <source>
        <dbReference type="EMBL" id="KAK8841916.1"/>
    </source>
</evidence>
<gene>
    <name evidence="3" type="ORF">M9Y10_026868</name>
</gene>
<dbReference type="PANTHER" id="PTHR11567">
    <property type="entry name" value="ACID PHOSPHATASE-RELATED"/>
    <property type="match status" value="1"/>
</dbReference>
<comment type="caution">
    <text evidence="3">The sequence shown here is derived from an EMBL/GenBank/DDBJ whole genome shotgun (WGS) entry which is preliminary data.</text>
</comment>
<dbReference type="Proteomes" id="UP001470230">
    <property type="component" value="Unassembled WGS sequence"/>
</dbReference>
<sequence length="404" mass="46694">MLIQSEIPCNGQLISPNPISNGYILMLFLFIRHGARSPSYDCTKKEYTSEWNCGNVFNTGFWRTPVVNGEKTTIYKNDRNIYKSESDTSSKKWTTFFTNNDKITINFPPSCPSGNLIDSGVEHLISLGKLYRHYLIDEIHLLPRKYDPKNVFVRSSFVHRCVESSVAFMNGMYPPENDSEELHITTGHSKVEPLCPYSESTEKFDELSKEFVKTDEFKKRKEFFQNLNAIQKDLDYKVENEMDNLIIGDFLNCYRCSGNELPLSSFNETENDNKSEVTKNTEIFDKLMSNMAFWETGFLEFTGNLSYMPIFEMMVNYIDHLFAMDEKAHKFYLFSAHDVTISAVLVALGYLDYDSPPPFGAHLAAELWQLDKPYLRFVYNGKVVPFRGKELMIPLDEFKSAFSL</sequence>
<dbReference type="CDD" id="cd07061">
    <property type="entry name" value="HP_HAP_like"/>
    <property type="match status" value="1"/>
</dbReference>
<dbReference type="Gene3D" id="3.40.50.1240">
    <property type="entry name" value="Phosphoglycerate mutase-like"/>
    <property type="match status" value="1"/>
</dbReference>